<comment type="caution">
    <text evidence="3">The sequence shown here is derived from an EMBL/GenBank/DDBJ whole genome shotgun (WGS) entry which is preliminary data.</text>
</comment>
<reference evidence="3" key="1">
    <citation type="submission" date="2018-11" db="EMBL/GenBank/DDBJ databases">
        <authorList>
            <person name="Alioto T."/>
            <person name="Alioto T."/>
        </authorList>
    </citation>
    <scope>NUCLEOTIDE SEQUENCE</scope>
</reference>
<keyword evidence="4" id="KW-1185">Reference proteome</keyword>
<dbReference type="InterPro" id="IPR038050">
    <property type="entry name" value="Neuro_actylchol_rec"/>
</dbReference>
<evidence type="ECO:0000313" key="4">
    <source>
        <dbReference type="Proteomes" id="UP000596742"/>
    </source>
</evidence>
<feature type="region of interest" description="Disordered" evidence="1">
    <location>
        <begin position="26"/>
        <end position="51"/>
    </location>
</feature>
<keyword evidence="2" id="KW-0812">Transmembrane</keyword>
<organism evidence="3 4">
    <name type="scientific">Mytilus galloprovincialis</name>
    <name type="common">Mediterranean mussel</name>
    <dbReference type="NCBI Taxonomy" id="29158"/>
    <lineage>
        <taxon>Eukaryota</taxon>
        <taxon>Metazoa</taxon>
        <taxon>Spiralia</taxon>
        <taxon>Lophotrochozoa</taxon>
        <taxon>Mollusca</taxon>
        <taxon>Bivalvia</taxon>
        <taxon>Autobranchia</taxon>
        <taxon>Pteriomorphia</taxon>
        <taxon>Mytilida</taxon>
        <taxon>Mytiloidea</taxon>
        <taxon>Mytilidae</taxon>
        <taxon>Mytilinae</taxon>
        <taxon>Mytilus</taxon>
    </lineage>
</organism>
<dbReference type="GO" id="GO:0006811">
    <property type="term" value="P:monoatomic ion transport"/>
    <property type="evidence" value="ECO:0007669"/>
    <property type="project" value="InterPro"/>
</dbReference>
<proteinExistence type="predicted"/>
<dbReference type="SUPFAM" id="SSF90112">
    <property type="entry name" value="Neurotransmitter-gated ion-channel transmembrane pore"/>
    <property type="match status" value="1"/>
</dbReference>
<gene>
    <name evidence="3" type="ORF">MGAL_10B028343</name>
</gene>
<dbReference type="GO" id="GO:0016020">
    <property type="term" value="C:membrane"/>
    <property type="evidence" value="ECO:0007669"/>
    <property type="project" value="InterPro"/>
</dbReference>
<evidence type="ECO:0000313" key="3">
    <source>
        <dbReference type="EMBL" id="VDI68320.1"/>
    </source>
</evidence>
<dbReference type="InterPro" id="IPR036719">
    <property type="entry name" value="Neuro-gated_channel_TM_sf"/>
</dbReference>
<evidence type="ECO:0008006" key="5">
    <source>
        <dbReference type="Google" id="ProtNLM"/>
    </source>
</evidence>
<name>A0A8B6GR34_MYTGA</name>
<protein>
    <recommendedName>
        <fullName evidence="5">Neurotransmitter-gated ion-channel transmembrane domain-containing protein</fullName>
    </recommendedName>
</protein>
<dbReference type="Gene3D" id="1.20.58.390">
    <property type="entry name" value="Neurotransmitter-gated ion-channel transmembrane domain"/>
    <property type="match status" value="1"/>
</dbReference>
<dbReference type="AlphaFoldDB" id="A0A8B6GR34"/>
<dbReference type="EMBL" id="UYJE01008892">
    <property type="protein sequence ID" value="VDI68320.1"/>
    <property type="molecule type" value="Genomic_DNA"/>
</dbReference>
<keyword evidence="2" id="KW-0472">Membrane</keyword>
<sequence>MEETDNVRKNHLHFELMELSNNVESHQTENTRFRTGMIDRDDNSNHRTERKESIKRLIDRDEWCKRLIDILEIKQSEDDDDEECYREWRDVAFVLDRLFFILFLILTSLSTLCILAMNPGDHFIF</sequence>
<evidence type="ECO:0000256" key="1">
    <source>
        <dbReference type="SAM" id="MobiDB-lite"/>
    </source>
</evidence>
<dbReference type="Proteomes" id="UP000596742">
    <property type="component" value="Unassembled WGS sequence"/>
</dbReference>
<keyword evidence="2" id="KW-1133">Transmembrane helix</keyword>
<accession>A0A8B6GR34</accession>
<feature type="transmembrane region" description="Helical" evidence="2">
    <location>
        <begin position="98"/>
        <end position="117"/>
    </location>
</feature>
<evidence type="ECO:0000256" key="2">
    <source>
        <dbReference type="SAM" id="Phobius"/>
    </source>
</evidence>